<dbReference type="NCBIfam" id="NF006585">
    <property type="entry name" value="PRK09111.1"/>
    <property type="match status" value="1"/>
</dbReference>
<sequence length="612" mass="67819">MAETPNSNIDENYRVLARKYRPVNFDELIGQDAMVRTLSNAIETGRLAHAFILTGVRGVGKTTTARIIAKALNCIGRDGTGGPTIALCGDCENCQAIAESRHVDVMEMDAASRTGVDDIREIIEGVRYASVSARFKIYIIDEVHMLSRNAFNALLKTLEEPPAHVKFIFATTEIRKVPVTVLSRCQRFDLRRISIEQLNSHFKKIAKLENCDIEDSALAMISRAAEGSVRDGLSLLDQAFAHGAGNVNEQQVRDMLGLADRAQVLDLYKVIMKGDTAEALTQLRHQYDHGADPEVILSDMLELTHWLTRLKVVPDAGEDVVTSEAERTEGLVMANALSMPILTRSWQMLLKGLDEVRLAPSPLAATEMVLVRMTYAAKLPTPGDMIKQLKDSGLKKSPKTGGTAGVAPNIGGQNTGQPTQQQPQNGPDGNEPKAFHVIRSNGQARILAQDILPDILPDVPQEYEVSPNSFEDFVALFERHNEASIAFQLNDNAHLESFAPGRLDIRLKQQAPKDLTGRMVSLLKQWTNTHWVISLTTEQGDDTLHEQELENDRRLKARLMTTPIIKNLLERFPGAKISDIRKKLDDFAILDDGSADFITKNFLIDEDEFGLD</sequence>
<dbReference type="GO" id="GO:0046872">
    <property type="term" value="F:metal ion binding"/>
    <property type="evidence" value="ECO:0007669"/>
    <property type="project" value="UniProtKB-KW"/>
</dbReference>
<dbReference type="InterPro" id="IPR012763">
    <property type="entry name" value="DNA_pol_III_sug/sutau_N"/>
</dbReference>
<dbReference type="Gene3D" id="3.40.50.300">
    <property type="entry name" value="P-loop containing nucleotide triphosphate hydrolases"/>
    <property type="match status" value="1"/>
</dbReference>
<reference evidence="14" key="1">
    <citation type="submission" date="2018-06" db="EMBL/GenBank/DDBJ databases">
        <authorList>
            <person name="Zhirakovskaya E."/>
        </authorList>
    </citation>
    <scope>NUCLEOTIDE SEQUENCE</scope>
</reference>
<keyword evidence="9" id="KW-0067">ATP-binding</keyword>
<dbReference type="AlphaFoldDB" id="A0A3B1AM22"/>
<proteinExistence type="inferred from homology"/>
<dbReference type="GO" id="GO:0003887">
    <property type="term" value="F:DNA-directed DNA polymerase activity"/>
    <property type="evidence" value="ECO:0007669"/>
    <property type="project" value="UniProtKB-KW"/>
</dbReference>
<evidence type="ECO:0000256" key="12">
    <source>
        <dbReference type="SAM" id="MobiDB-lite"/>
    </source>
</evidence>
<dbReference type="Pfam" id="PF12169">
    <property type="entry name" value="DNA_pol3_gamma3"/>
    <property type="match status" value="1"/>
</dbReference>
<dbReference type="EC" id="2.7.7.7" evidence="2"/>
<dbReference type="Gene3D" id="1.10.8.60">
    <property type="match status" value="1"/>
</dbReference>
<evidence type="ECO:0000256" key="10">
    <source>
        <dbReference type="ARBA" id="ARBA00022932"/>
    </source>
</evidence>
<dbReference type="GO" id="GO:0009360">
    <property type="term" value="C:DNA polymerase III complex"/>
    <property type="evidence" value="ECO:0007669"/>
    <property type="project" value="InterPro"/>
</dbReference>
<dbReference type="NCBIfam" id="TIGR02397">
    <property type="entry name" value="dnaX_nterm"/>
    <property type="match status" value="1"/>
</dbReference>
<dbReference type="InterPro" id="IPR003593">
    <property type="entry name" value="AAA+_ATPase"/>
</dbReference>
<comment type="similarity">
    <text evidence="1">Belongs to the DnaX/STICHEL family.</text>
</comment>
<organism evidence="14">
    <name type="scientific">hydrothermal vent metagenome</name>
    <dbReference type="NCBI Taxonomy" id="652676"/>
    <lineage>
        <taxon>unclassified sequences</taxon>
        <taxon>metagenomes</taxon>
        <taxon>ecological metagenomes</taxon>
    </lineage>
</organism>
<dbReference type="InterPro" id="IPR022107">
    <property type="entry name" value="DNA_pol_III_gamma/tau_C"/>
</dbReference>
<dbReference type="InterPro" id="IPR022754">
    <property type="entry name" value="DNA_pol_III_gamma-3"/>
</dbReference>
<evidence type="ECO:0000256" key="11">
    <source>
        <dbReference type="ARBA" id="ARBA00049244"/>
    </source>
</evidence>
<dbReference type="FunFam" id="1.20.272.10:FF:000003">
    <property type="entry name" value="DNA polymerase III subunit gamma/tau"/>
    <property type="match status" value="1"/>
</dbReference>
<dbReference type="GO" id="GO:0005524">
    <property type="term" value="F:ATP binding"/>
    <property type="evidence" value="ECO:0007669"/>
    <property type="project" value="UniProtKB-KW"/>
</dbReference>
<evidence type="ECO:0000256" key="5">
    <source>
        <dbReference type="ARBA" id="ARBA00022705"/>
    </source>
</evidence>
<evidence type="ECO:0000259" key="13">
    <source>
        <dbReference type="SMART" id="SM00382"/>
    </source>
</evidence>
<evidence type="ECO:0000256" key="7">
    <source>
        <dbReference type="ARBA" id="ARBA00022741"/>
    </source>
</evidence>
<keyword evidence="6" id="KW-0479">Metal-binding</keyword>
<feature type="domain" description="AAA+ ATPase" evidence="13">
    <location>
        <begin position="47"/>
        <end position="194"/>
    </location>
</feature>
<dbReference type="Pfam" id="PF12362">
    <property type="entry name" value="DUF3646"/>
    <property type="match status" value="1"/>
</dbReference>
<dbReference type="Pfam" id="PF13177">
    <property type="entry name" value="DNA_pol3_delta2"/>
    <property type="match status" value="1"/>
</dbReference>
<keyword evidence="3 14" id="KW-0808">Transferase</keyword>
<dbReference type="SUPFAM" id="SSF52540">
    <property type="entry name" value="P-loop containing nucleoside triphosphate hydrolases"/>
    <property type="match status" value="1"/>
</dbReference>
<dbReference type="NCBIfam" id="NF004046">
    <property type="entry name" value="PRK05563.1"/>
    <property type="match status" value="1"/>
</dbReference>
<dbReference type="SUPFAM" id="SSF48019">
    <property type="entry name" value="post-AAA+ oligomerization domain-like"/>
    <property type="match status" value="1"/>
</dbReference>
<protein>
    <recommendedName>
        <fullName evidence="2">DNA-directed DNA polymerase</fullName>
        <ecNumber evidence="2">2.7.7.7</ecNumber>
    </recommendedName>
</protein>
<feature type="compositionally biased region" description="Low complexity" evidence="12">
    <location>
        <begin position="411"/>
        <end position="429"/>
    </location>
</feature>
<dbReference type="InterPro" id="IPR008921">
    <property type="entry name" value="DNA_pol3_clamp-load_cplx_C"/>
</dbReference>
<dbReference type="InterPro" id="IPR045085">
    <property type="entry name" value="HLD_clamp_pol_III_gamma_tau"/>
</dbReference>
<dbReference type="FunFam" id="3.40.50.300:FF:000014">
    <property type="entry name" value="DNA polymerase III subunit gamma/tau"/>
    <property type="match status" value="1"/>
</dbReference>
<evidence type="ECO:0000313" key="14">
    <source>
        <dbReference type="EMBL" id="VAX06966.1"/>
    </source>
</evidence>
<evidence type="ECO:0000256" key="9">
    <source>
        <dbReference type="ARBA" id="ARBA00022840"/>
    </source>
</evidence>
<keyword evidence="10" id="KW-0239">DNA-directed DNA polymerase</keyword>
<evidence type="ECO:0000256" key="3">
    <source>
        <dbReference type="ARBA" id="ARBA00022679"/>
    </source>
</evidence>
<keyword evidence="4 14" id="KW-0548">Nucleotidyltransferase</keyword>
<evidence type="ECO:0000256" key="2">
    <source>
        <dbReference type="ARBA" id="ARBA00012417"/>
    </source>
</evidence>
<dbReference type="SMART" id="SM00382">
    <property type="entry name" value="AAA"/>
    <property type="match status" value="1"/>
</dbReference>
<evidence type="ECO:0000256" key="6">
    <source>
        <dbReference type="ARBA" id="ARBA00022723"/>
    </source>
</evidence>
<dbReference type="PANTHER" id="PTHR11669:SF0">
    <property type="entry name" value="PROTEIN STICHEL-LIKE 2"/>
    <property type="match status" value="1"/>
</dbReference>
<dbReference type="FunFam" id="1.10.8.60:FF:000013">
    <property type="entry name" value="DNA polymerase III subunit gamma/tau"/>
    <property type="match status" value="1"/>
</dbReference>
<keyword evidence="7" id="KW-0547">Nucleotide-binding</keyword>
<evidence type="ECO:0000256" key="8">
    <source>
        <dbReference type="ARBA" id="ARBA00022833"/>
    </source>
</evidence>
<evidence type="ECO:0000256" key="1">
    <source>
        <dbReference type="ARBA" id="ARBA00006360"/>
    </source>
</evidence>
<dbReference type="InterPro" id="IPR027417">
    <property type="entry name" value="P-loop_NTPase"/>
</dbReference>
<dbReference type="InterPro" id="IPR050238">
    <property type="entry name" value="DNA_Rep/Repair_Clamp_Loader"/>
</dbReference>
<dbReference type="CDD" id="cd18137">
    <property type="entry name" value="HLD_clamp_pol_III_gamma_tau"/>
    <property type="match status" value="1"/>
</dbReference>
<evidence type="ECO:0000256" key="4">
    <source>
        <dbReference type="ARBA" id="ARBA00022695"/>
    </source>
</evidence>
<dbReference type="Gene3D" id="1.20.272.10">
    <property type="match status" value="1"/>
</dbReference>
<dbReference type="Pfam" id="PF22608">
    <property type="entry name" value="DNAX_ATPase_lid"/>
    <property type="match status" value="1"/>
</dbReference>
<feature type="region of interest" description="Disordered" evidence="12">
    <location>
        <begin position="388"/>
        <end position="434"/>
    </location>
</feature>
<dbReference type="GO" id="GO:0003677">
    <property type="term" value="F:DNA binding"/>
    <property type="evidence" value="ECO:0007669"/>
    <property type="project" value="InterPro"/>
</dbReference>
<dbReference type="EMBL" id="UOFW01000190">
    <property type="protein sequence ID" value="VAX06966.1"/>
    <property type="molecule type" value="Genomic_DNA"/>
</dbReference>
<name>A0A3B1AM22_9ZZZZ</name>
<dbReference type="CDD" id="cd00009">
    <property type="entry name" value="AAA"/>
    <property type="match status" value="1"/>
</dbReference>
<comment type="catalytic activity">
    <reaction evidence="11">
        <text>DNA(n) + a 2'-deoxyribonucleoside 5'-triphosphate = DNA(n+1) + diphosphate</text>
        <dbReference type="Rhea" id="RHEA:22508"/>
        <dbReference type="Rhea" id="RHEA-COMP:17339"/>
        <dbReference type="Rhea" id="RHEA-COMP:17340"/>
        <dbReference type="ChEBI" id="CHEBI:33019"/>
        <dbReference type="ChEBI" id="CHEBI:61560"/>
        <dbReference type="ChEBI" id="CHEBI:173112"/>
        <dbReference type="EC" id="2.7.7.7"/>
    </reaction>
</comment>
<accession>A0A3B1AM22</accession>
<dbReference type="PANTHER" id="PTHR11669">
    <property type="entry name" value="REPLICATION FACTOR C / DNA POLYMERASE III GAMMA-TAU SUBUNIT"/>
    <property type="match status" value="1"/>
</dbReference>
<gene>
    <name evidence="14" type="ORF">MNBD_ALPHA03-628</name>
</gene>
<dbReference type="GO" id="GO:0006261">
    <property type="term" value="P:DNA-templated DNA replication"/>
    <property type="evidence" value="ECO:0007669"/>
    <property type="project" value="TreeGrafter"/>
</dbReference>
<keyword evidence="8" id="KW-0862">Zinc</keyword>
<keyword evidence="5" id="KW-0235">DNA replication</keyword>